<dbReference type="EMBL" id="ANIK01000061">
    <property type="protein sequence ID" value="EMJ93903.1"/>
    <property type="molecule type" value="Genomic_DNA"/>
</dbReference>
<accession>M6CY90</accession>
<organism evidence="1 2">
    <name type="scientific">Leptospira alstonii serovar Sichuan str. 79601</name>
    <dbReference type="NCBI Taxonomy" id="1218565"/>
    <lineage>
        <taxon>Bacteria</taxon>
        <taxon>Pseudomonadati</taxon>
        <taxon>Spirochaetota</taxon>
        <taxon>Spirochaetia</taxon>
        <taxon>Leptospirales</taxon>
        <taxon>Leptospiraceae</taxon>
        <taxon>Leptospira</taxon>
    </lineage>
</organism>
<reference evidence="1 2" key="1">
    <citation type="submission" date="2013-01" db="EMBL/GenBank/DDBJ databases">
        <authorList>
            <person name="Harkins D.M."/>
            <person name="Durkin A.S."/>
            <person name="Brinkac L.M."/>
            <person name="Haft D.H."/>
            <person name="Selengut J.D."/>
            <person name="Sanka R."/>
            <person name="DePew J."/>
            <person name="Purushe J."/>
            <person name="Galloway R.L."/>
            <person name="Vinetz J.M."/>
            <person name="Sutton G.G."/>
            <person name="Nierman W.C."/>
            <person name="Fouts D.E."/>
        </authorList>
    </citation>
    <scope>NUCLEOTIDE SEQUENCE [LARGE SCALE GENOMIC DNA]</scope>
    <source>
        <strain evidence="1 2">79601</strain>
    </source>
</reference>
<protein>
    <submittedName>
        <fullName evidence="1">Uncharacterized protein</fullName>
    </submittedName>
</protein>
<evidence type="ECO:0000313" key="2">
    <source>
        <dbReference type="Proteomes" id="UP000011988"/>
    </source>
</evidence>
<proteinExistence type="predicted"/>
<dbReference type="AlphaFoldDB" id="M6CY90"/>
<sequence length="37" mass="4444">MIYKLELKNYDLIFQMSRILGLILNFKKAVLPRIPIH</sequence>
<dbReference type="Proteomes" id="UP000011988">
    <property type="component" value="Unassembled WGS sequence"/>
</dbReference>
<comment type="caution">
    <text evidence="1">The sequence shown here is derived from an EMBL/GenBank/DDBJ whole genome shotgun (WGS) entry which is preliminary data.</text>
</comment>
<gene>
    <name evidence="1" type="ORF">LEP1GSC194_1598</name>
</gene>
<name>M6CY90_9LEPT</name>
<evidence type="ECO:0000313" key="1">
    <source>
        <dbReference type="EMBL" id="EMJ93903.1"/>
    </source>
</evidence>
<dbReference type="PATRIC" id="fig|1218565.3.peg.2842"/>